<evidence type="ECO:0000256" key="4">
    <source>
        <dbReference type="RuleBase" id="RU004453"/>
    </source>
</evidence>
<comment type="caution">
    <text evidence="6">The sequence shown here is derived from an EMBL/GenBank/DDBJ whole genome shotgun (WGS) entry which is preliminary data.</text>
</comment>
<dbReference type="EMBL" id="BLKM01010755">
    <property type="protein sequence ID" value="GFG31160.1"/>
    <property type="molecule type" value="Genomic_DNA"/>
</dbReference>
<dbReference type="InterPro" id="IPR001223">
    <property type="entry name" value="Glyco_hydro18_cat"/>
</dbReference>
<dbReference type="GO" id="GO:0008061">
    <property type="term" value="F:chitin binding"/>
    <property type="evidence" value="ECO:0007669"/>
    <property type="project" value="InterPro"/>
</dbReference>
<keyword evidence="2 3" id="KW-0326">Glycosidase</keyword>
<dbReference type="SUPFAM" id="SSF51445">
    <property type="entry name" value="(Trans)glycosidases"/>
    <property type="match status" value="1"/>
</dbReference>
<keyword evidence="7" id="KW-1185">Reference proteome</keyword>
<dbReference type="GO" id="GO:0006032">
    <property type="term" value="P:chitin catabolic process"/>
    <property type="evidence" value="ECO:0007669"/>
    <property type="project" value="TreeGrafter"/>
</dbReference>
<keyword evidence="1 3" id="KW-0378">Hydrolase</keyword>
<dbReference type="InParanoid" id="A0A6L2PIB3"/>
<proteinExistence type="inferred from homology"/>
<evidence type="ECO:0000256" key="1">
    <source>
        <dbReference type="ARBA" id="ARBA00022801"/>
    </source>
</evidence>
<evidence type="ECO:0000313" key="7">
    <source>
        <dbReference type="Proteomes" id="UP000502823"/>
    </source>
</evidence>
<protein>
    <recommendedName>
        <fullName evidence="5">GH18 domain-containing protein</fullName>
    </recommendedName>
</protein>
<dbReference type="GO" id="GO:0004568">
    <property type="term" value="F:chitinase activity"/>
    <property type="evidence" value="ECO:0007669"/>
    <property type="project" value="TreeGrafter"/>
</dbReference>
<dbReference type="Gene3D" id="3.20.20.80">
    <property type="entry name" value="Glycosidases"/>
    <property type="match status" value="1"/>
</dbReference>
<dbReference type="Pfam" id="PF00704">
    <property type="entry name" value="Glyco_hydro_18"/>
    <property type="match status" value="1"/>
</dbReference>
<dbReference type="Gene3D" id="3.10.50.10">
    <property type="match status" value="1"/>
</dbReference>
<dbReference type="PROSITE" id="PS01095">
    <property type="entry name" value="GH18_1"/>
    <property type="match status" value="1"/>
</dbReference>
<evidence type="ECO:0000313" key="6">
    <source>
        <dbReference type="EMBL" id="GFG31160.1"/>
    </source>
</evidence>
<accession>A0A6L2PIB3</accession>
<dbReference type="PANTHER" id="PTHR11177">
    <property type="entry name" value="CHITINASE"/>
    <property type="match status" value="1"/>
</dbReference>
<dbReference type="SUPFAM" id="SSF54556">
    <property type="entry name" value="Chitinase insertion domain"/>
    <property type="match status" value="1"/>
</dbReference>
<dbReference type="InterPro" id="IPR029070">
    <property type="entry name" value="Chitinase_insertion_sf"/>
</dbReference>
<reference evidence="7" key="1">
    <citation type="submission" date="2020-01" db="EMBL/GenBank/DDBJ databases">
        <title>Draft genome sequence of the Termite Coptotermes fromosanus.</title>
        <authorList>
            <person name="Itakura S."/>
            <person name="Yosikawa Y."/>
            <person name="Umezawa K."/>
        </authorList>
    </citation>
    <scope>NUCLEOTIDE SEQUENCE [LARGE SCALE GENOMIC DNA]</scope>
</reference>
<sequence length="429" mass="48609">MAFFHSIDVDLKGYENFTDIKEKFPDLKTLLSVGGWAEGGHNYSALVSVKERREAFVRSVVDFMYEYGFDGIDLDWEYPGAKERGGKPSDKDNFLFLVEELRTAFDKEGFGWEITMAVPLTQQKLQDGYRVPELCGLADAVHVMAYDLRGNWDGFADVHSPLYKRPHDKGNLERINVNDGLQLWVDMGCPSDKLVLGVPFYGHAYILSPNSTSYEPGTPIDRNAKVATGISYYQICRALQENNSQWTEKWDDYGKCPYAYKGKLWVGYENPRSIQIKMDFIKQRGYAGAMMWALGSDDFRGLCGPRNPLVTILHDNMKTYIVPSAKMNATDWKPTRIAEIARNVNEHHCRSLQSNAPTKHTLSKNTHKTKNAVKLTGIERPSVSLLTAWTFLAQKSFHTEPYVTQIISASALTATRNANHKPFHTDSHT</sequence>
<name>A0A6L2PIB3_COPFO</name>
<dbReference type="Proteomes" id="UP000502823">
    <property type="component" value="Unassembled WGS sequence"/>
</dbReference>
<dbReference type="PROSITE" id="PS51910">
    <property type="entry name" value="GH18_2"/>
    <property type="match status" value="1"/>
</dbReference>
<organism evidence="6 7">
    <name type="scientific">Coptotermes formosanus</name>
    <name type="common">Formosan subterranean termite</name>
    <dbReference type="NCBI Taxonomy" id="36987"/>
    <lineage>
        <taxon>Eukaryota</taxon>
        <taxon>Metazoa</taxon>
        <taxon>Ecdysozoa</taxon>
        <taxon>Arthropoda</taxon>
        <taxon>Hexapoda</taxon>
        <taxon>Insecta</taxon>
        <taxon>Pterygota</taxon>
        <taxon>Neoptera</taxon>
        <taxon>Polyneoptera</taxon>
        <taxon>Dictyoptera</taxon>
        <taxon>Blattodea</taxon>
        <taxon>Blattoidea</taxon>
        <taxon>Termitoidae</taxon>
        <taxon>Rhinotermitidae</taxon>
        <taxon>Coptotermes</taxon>
    </lineage>
</organism>
<dbReference type="InterPro" id="IPR001579">
    <property type="entry name" value="Glyco_hydro_18_chit_AS"/>
</dbReference>
<dbReference type="AlphaFoldDB" id="A0A6L2PIB3"/>
<comment type="similarity">
    <text evidence="4">Belongs to the glycosyl hydrolase 18 family.</text>
</comment>
<dbReference type="InterPro" id="IPR050314">
    <property type="entry name" value="Glycosyl_Hydrlase_18"/>
</dbReference>
<dbReference type="InterPro" id="IPR017853">
    <property type="entry name" value="GH"/>
</dbReference>
<evidence type="ECO:0000256" key="2">
    <source>
        <dbReference type="ARBA" id="ARBA00023295"/>
    </source>
</evidence>
<evidence type="ECO:0000259" key="5">
    <source>
        <dbReference type="PROSITE" id="PS51910"/>
    </source>
</evidence>
<dbReference type="OrthoDB" id="73875at2759"/>
<dbReference type="InterPro" id="IPR011583">
    <property type="entry name" value="Chitinase_II/V-like_cat"/>
</dbReference>
<dbReference type="PANTHER" id="PTHR11177:SF144">
    <property type="entry name" value="CHITINASE 5"/>
    <property type="match status" value="1"/>
</dbReference>
<dbReference type="SMART" id="SM00636">
    <property type="entry name" value="Glyco_18"/>
    <property type="match status" value="1"/>
</dbReference>
<dbReference type="GO" id="GO:0005576">
    <property type="term" value="C:extracellular region"/>
    <property type="evidence" value="ECO:0007669"/>
    <property type="project" value="TreeGrafter"/>
</dbReference>
<dbReference type="GO" id="GO:0005975">
    <property type="term" value="P:carbohydrate metabolic process"/>
    <property type="evidence" value="ECO:0007669"/>
    <property type="project" value="InterPro"/>
</dbReference>
<evidence type="ECO:0000256" key="3">
    <source>
        <dbReference type="RuleBase" id="RU000489"/>
    </source>
</evidence>
<feature type="domain" description="GH18" evidence="5">
    <location>
        <begin position="1"/>
        <end position="320"/>
    </location>
</feature>
<gene>
    <name evidence="6" type="ORF">Cfor_10737</name>
</gene>